<dbReference type="PROSITE" id="PS51257">
    <property type="entry name" value="PROKAR_LIPOPROTEIN"/>
    <property type="match status" value="1"/>
</dbReference>
<dbReference type="GO" id="GO:0043190">
    <property type="term" value="C:ATP-binding cassette (ABC) transporter complex"/>
    <property type="evidence" value="ECO:0007669"/>
    <property type="project" value="InterPro"/>
</dbReference>
<dbReference type="PANTHER" id="PTHR35841:SF1">
    <property type="entry name" value="PHOSPHONATES-BINDING PERIPLASMIC PROTEIN"/>
    <property type="match status" value="1"/>
</dbReference>
<dbReference type="Pfam" id="PF12974">
    <property type="entry name" value="Phosphonate-bd"/>
    <property type="match status" value="1"/>
</dbReference>
<protein>
    <submittedName>
        <fullName evidence="4">Phosphate/phosphite/phosphonate ABC transporter binding protein</fullName>
    </submittedName>
</protein>
<gene>
    <name evidence="4" type="ORF">EV386_1725</name>
</gene>
<evidence type="ECO:0000313" key="4">
    <source>
        <dbReference type="EMBL" id="RZS61426.1"/>
    </source>
</evidence>
<keyword evidence="2 3" id="KW-0732">Signal</keyword>
<dbReference type="Gene3D" id="3.40.190.10">
    <property type="entry name" value="Periplasmic binding protein-like II"/>
    <property type="match status" value="2"/>
</dbReference>
<proteinExistence type="inferred from homology"/>
<evidence type="ECO:0000256" key="2">
    <source>
        <dbReference type="ARBA" id="ARBA00022729"/>
    </source>
</evidence>
<comment type="caution">
    <text evidence="4">The sequence shown here is derived from an EMBL/GenBank/DDBJ whole genome shotgun (WGS) entry which is preliminary data.</text>
</comment>
<dbReference type="GO" id="GO:0055085">
    <property type="term" value="P:transmembrane transport"/>
    <property type="evidence" value="ECO:0007669"/>
    <property type="project" value="InterPro"/>
</dbReference>
<dbReference type="OrthoDB" id="5139702at2"/>
<sequence>MKLTRLARAAVAATAATAAVAMLAGCTGGATAADTPSGAQSLRIGYLPQDETPHFAAARQGLATDLAAATGLEVSEYHVADMSALVEAMRHGHVDMAIVGAMGVVQAYQVADSFPLVAMQQEEGPLHSDIIVRADSGIHTIADLMALDAPSIAFVDHISTTGTLLPAIGIMEAFPERDLDFDDILHGDVFSTVVFAGGHPNVAQAVIQGDAVAGGIAHRQTAVELERLGLSEDYLRVIHRSEPVMGATMVASSSLDADLIEVLRDFLVGFDNEDYFYGMWGNRSARFFDTEIGEFADLFVIDEMLG</sequence>
<accession>A0A4Q7M0W7</accession>
<dbReference type="InterPro" id="IPR005770">
    <property type="entry name" value="PhnD"/>
</dbReference>
<dbReference type="AlphaFoldDB" id="A0A4Q7M0W7"/>
<organism evidence="4 5">
    <name type="scientific">Xylanimonas ulmi</name>
    <dbReference type="NCBI Taxonomy" id="228973"/>
    <lineage>
        <taxon>Bacteria</taxon>
        <taxon>Bacillati</taxon>
        <taxon>Actinomycetota</taxon>
        <taxon>Actinomycetes</taxon>
        <taxon>Micrococcales</taxon>
        <taxon>Promicromonosporaceae</taxon>
        <taxon>Xylanimonas</taxon>
    </lineage>
</organism>
<keyword evidence="5" id="KW-1185">Reference proteome</keyword>
<dbReference type="RefSeq" id="WP_130414096.1">
    <property type="nucleotide sequence ID" value="NZ_SGWX01000001.1"/>
</dbReference>
<evidence type="ECO:0000256" key="3">
    <source>
        <dbReference type="SAM" id="SignalP"/>
    </source>
</evidence>
<feature type="chain" id="PRO_5020777560" evidence="3">
    <location>
        <begin position="33"/>
        <end position="306"/>
    </location>
</feature>
<dbReference type="PANTHER" id="PTHR35841">
    <property type="entry name" value="PHOSPHONATES-BINDING PERIPLASMIC PROTEIN"/>
    <property type="match status" value="1"/>
</dbReference>
<reference evidence="4 5" key="1">
    <citation type="submission" date="2019-02" db="EMBL/GenBank/DDBJ databases">
        <title>Sequencing the genomes of 1000 actinobacteria strains.</title>
        <authorList>
            <person name="Klenk H.-P."/>
        </authorList>
    </citation>
    <scope>NUCLEOTIDE SEQUENCE [LARGE SCALE GENOMIC DNA]</scope>
    <source>
        <strain evidence="4 5">DSM 16932</strain>
    </source>
</reference>
<dbReference type="NCBIfam" id="TIGR01098">
    <property type="entry name" value="3A0109s03R"/>
    <property type="match status" value="1"/>
</dbReference>
<feature type="signal peptide" evidence="3">
    <location>
        <begin position="1"/>
        <end position="32"/>
    </location>
</feature>
<name>A0A4Q7M0W7_9MICO</name>
<evidence type="ECO:0000313" key="5">
    <source>
        <dbReference type="Proteomes" id="UP000293852"/>
    </source>
</evidence>
<evidence type="ECO:0000256" key="1">
    <source>
        <dbReference type="ARBA" id="ARBA00007162"/>
    </source>
</evidence>
<dbReference type="EMBL" id="SGWX01000001">
    <property type="protein sequence ID" value="RZS61426.1"/>
    <property type="molecule type" value="Genomic_DNA"/>
</dbReference>
<dbReference type="Proteomes" id="UP000293852">
    <property type="component" value="Unassembled WGS sequence"/>
</dbReference>
<comment type="similarity">
    <text evidence="1">Belongs to the phosphate/phosphite/phosphonate binding protein family.</text>
</comment>
<dbReference type="SUPFAM" id="SSF53850">
    <property type="entry name" value="Periplasmic binding protein-like II"/>
    <property type="match status" value="1"/>
</dbReference>